<feature type="compositionally biased region" description="Basic and acidic residues" evidence="1">
    <location>
        <begin position="408"/>
        <end position="420"/>
    </location>
</feature>
<name>A0A2B7Y1Y6_POLH7</name>
<feature type="region of interest" description="Disordered" evidence="1">
    <location>
        <begin position="192"/>
        <end position="257"/>
    </location>
</feature>
<feature type="region of interest" description="Disordered" evidence="1">
    <location>
        <begin position="13"/>
        <end position="46"/>
    </location>
</feature>
<keyword evidence="3" id="KW-1185">Reference proteome</keyword>
<sequence length="570" mass="63972">MFSWGGGLAVPSVAVDADKERTPPEPPTPLDFPAYIPRDETAPPSERSCDALYRLLSRVKKPQDITEAYLKRLNLAVEPDVPVSDILPGGVLPTLAPYHWPEPSSDPAPSGDGSMPIPILMNNGSPFPPKEKYDQMREELCFDNDDAFRSVARVAPRPGRERVRIAQSRKFWAGLDQIAQYWDTSLDKYIERPADNPPMQDKMHVNDKEEGGTPPNSEKTEGKRDIDGQMKAQGSTKGPSSGENTKGSGSKTMYSGLRIGTGREMPEQAREDTLRGLVEMVAWSFGCQASIPSMPPRLAVKGLLFPVRQTFTVSRCPQDRQTARKGILEGPMVLVQCREETAFHEEKDGQENKTAEICDLLRETAAMLLFAQERAREGATEVRLGDGKWWTTTPRWGGAANAGPSGDQEEKGENNSKDEPSADEQAPNKRSKLGSSSLPFRRPGSHSKKLSVGEKWRLLQPGPSLWDKKMRYMQIGKDKDSPFDDIFMLSSINHHFAIIHLRVHRNYLEWLKSGKSDFPDETTMMTTSGSDNPPWYAIKLRRTKWFDLLRPDDRVEGFDALWALFTWLMR</sequence>
<dbReference type="AlphaFoldDB" id="A0A2B7Y1Y6"/>
<protein>
    <submittedName>
        <fullName evidence="2">Uncharacterized protein</fullName>
    </submittedName>
</protein>
<comment type="caution">
    <text evidence="2">The sequence shown here is derived from an EMBL/GenBank/DDBJ whole genome shotgun (WGS) entry which is preliminary data.</text>
</comment>
<feature type="region of interest" description="Disordered" evidence="1">
    <location>
        <begin position="390"/>
        <end position="453"/>
    </location>
</feature>
<feature type="compositionally biased region" description="Polar residues" evidence="1">
    <location>
        <begin position="232"/>
        <end position="253"/>
    </location>
</feature>
<reference evidence="2 3" key="1">
    <citation type="submission" date="2017-10" db="EMBL/GenBank/DDBJ databases">
        <title>Comparative genomics in systemic dimorphic fungi from Ajellomycetaceae.</title>
        <authorList>
            <person name="Munoz J.F."/>
            <person name="Mcewen J.G."/>
            <person name="Clay O.K."/>
            <person name="Cuomo C.A."/>
        </authorList>
    </citation>
    <scope>NUCLEOTIDE SEQUENCE [LARGE SCALE GENOMIC DNA]</scope>
    <source>
        <strain evidence="2 3">UAMH7299</strain>
    </source>
</reference>
<organism evidence="2 3">
    <name type="scientific">Polytolypa hystricis (strain UAMH7299)</name>
    <dbReference type="NCBI Taxonomy" id="1447883"/>
    <lineage>
        <taxon>Eukaryota</taxon>
        <taxon>Fungi</taxon>
        <taxon>Dikarya</taxon>
        <taxon>Ascomycota</taxon>
        <taxon>Pezizomycotina</taxon>
        <taxon>Eurotiomycetes</taxon>
        <taxon>Eurotiomycetidae</taxon>
        <taxon>Onygenales</taxon>
        <taxon>Onygenales incertae sedis</taxon>
        <taxon>Polytolypa</taxon>
    </lineage>
</organism>
<proteinExistence type="predicted"/>
<dbReference type="EMBL" id="PDNA01000085">
    <property type="protein sequence ID" value="PGH15149.1"/>
    <property type="molecule type" value="Genomic_DNA"/>
</dbReference>
<dbReference type="Proteomes" id="UP000224634">
    <property type="component" value="Unassembled WGS sequence"/>
</dbReference>
<dbReference type="STRING" id="1447883.A0A2B7Y1Y6"/>
<evidence type="ECO:0000313" key="2">
    <source>
        <dbReference type="EMBL" id="PGH15149.1"/>
    </source>
</evidence>
<dbReference type="OrthoDB" id="5407653at2759"/>
<feature type="compositionally biased region" description="Basic and acidic residues" evidence="1">
    <location>
        <begin position="218"/>
        <end position="228"/>
    </location>
</feature>
<gene>
    <name evidence="2" type="ORF">AJ80_05661</name>
</gene>
<accession>A0A2B7Y1Y6</accession>
<evidence type="ECO:0000313" key="3">
    <source>
        <dbReference type="Proteomes" id="UP000224634"/>
    </source>
</evidence>
<feature type="compositionally biased region" description="Basic and acidic residues" evidence="1">
    <location>
        <begin position="201"/>
        <end position="211"/>
    </location>
</feature>
<evidence type="ECO:0000256" key="1">
    <source>
        <dbReference type="SAM" id="MobiDB-lite"/>
    </source>
</evidence>